<dbReference type="EMBL" id="JAINUF010000001">
    <property type="protein sequence ID" value="KAJ8382821.1"/>
    <property type="molecule type" value="Genomic_DNA"/>
</dbReference>
<sequence>MELFPHKSASQENPCAFALGFIEPAELYTLTENIETPRLTQEDNGQAWLTSTLPPPAAGITPDWTLRPWGASTGWDRVDLETDGDT</sequence>
<dbReference type="AlphaFoldDB" id="A0A9Q1GG48"/>
<dbReference type="Proteomes" id="UP001152622">
    <property type="component" value="Chromosome 1"/>
</dbReference>
<comment type="caution">
    <text evidence="1">The sequence shown here is derived from an EMBL/GenBank/DDBJ whole genome shotgun (WGS) entry which is preliminary data.</text>
</comment>
<accession>A0A9Q1GG48</accession>
<reference evidence="1" key="1">
    <citation type="journal article" date="2023" name="Science">
        <title>Genome structures resolve the early diversification of teleost fishes.</title>
        <authorList>
            <person name="Parey E."/>
            <person name="Louis A."/>
            <person name="Montfort J."/>
            <person name="Bouchez O."/>
            <person name="Roques C."/>
            <person name="Iampietro C."/>
            <person name="Lluch J."/>
            <person name="Castinel A."/>
            <person name="Donnadieu C."/>
            <person name="Desvignes T."/>
            <person name="Floi Bucao C."/>
            <person name="Jouanno E."/>
            <person name="Wen M."/>
            <person name="Mejri S."/>
            <person name="Dirks R."/>
            <person name="Jansen H."/>
            <person name="Henkel C."/>
            <person name="Chen W.J."/>
            <person name="Zahm M."/>
            <person name="Cabau C."/>
            <person name="Klopp C."/>
            <person name="Thompson A.W."/>
            <person name="Robinson-Rechavi M."/>
            <person name="Braasch I."/>
            <person name="Lecointre G."/>
            <person name="Bobe J."/>
            <person name="Postlethwait J.H."/>
            <person name="Berthelot C."/>
            <person name="Roest Crollius H."/>
            <person name="Guiguen Y."/>
        </authorList>
    </citation>
    <scope>NUCLEOTIDE SEQUENCE</scope>
    <source>
        <strain evidence="1">WJC10195</strain>
    </source>
</reference>
<evidence type="ECO:0000313" key="1">
    <source>
        <dbReference type="EMBL" id="KAJ8382821.1"/>
    </source>
</evidence>
<gene>
    <name evidence="1" type="ORF">SKAU_G00035990</name>
</gene>
<organism evidence="1 2">
    <name type="scientific">Synaphobranchus kaupii</name>
    <name type="common">Kaup's arrowtooth eel</name>
    <dbReference type="NCBI Taxonomy" id="118154"/>
    <lineage>
        <taxon>Eukaryota</taxon>
        <taxon>Metazoa</taxon>
        <taxon>Chordata</taxon>
        <taxon>Craniata</taxon>
        <taxon>Vertebrata</taxon>
        <taxon>Euteleostomi</taxon>
        <taxon>Actinopterygii</taxon>
        <taxon>Neopterygii</taxon>
        <taxon>Teleostei</taxon>
        <taxon>Anguilliformes</taxon>
        <taxon>Synaphobranchidae</taxon>
        <taxon>Synaphobranchus</taxon>
    </lineage>
</organism>
<protein>
    <submittedName>
        <fullName evidence="1">Uncharacterized protein</fullName>
    </submittedName>
</protein>
<evidence type="ECO:0000313" key="2">
    <source>
        <dbReference type="Proteomes" id="UP001152622"/>
    </source>
</evidence>
<proteinExistence type="predicted"/>
<keyword evidence="2" id="KW-1185">Reference proteome</keyword>
<name>A0A9Q1GG48_SYNKA</name>